<dbReference type="InterPro" id="IPR001940">
    <property type="entry name" value="Peptidase_S1C"/>
</dbReference>
<dbReference type="GO" id="GO:0004252">
    <property type="term" value="F:serine-type endopeptidase activity"/>
    <property type="evidence" value="ECO:0007669"/>
    <property type="project" value="InterPro"/>
</dbReference>
<evidence type="ECO:0000256" key="1">
    <source>
        <dbReference type="ARBA" id="ARBA00010541"/>
    </source>
</evidence>
<keyword evidence="3" id="KW-0378">Hydrolase</keyword>
<dbReference type="PANTHER" id="PTHR43343:SF3">
    <property type="entry name" value="PROTEASE DO-LIKE 8, CHLOROPLASTIC"/>
    <property type="match status" value="1"/>
</dbReference>
<dbReference type="InterPro" id="IPR051201">
    <property type="entry name" value="Chloro_Bact_Ser_Proteases"/>
</dbReference>
<dbReference type="AlphaFoldDB" id="A0A543IDL2"/>
<dbReference type="InterPro" id="IPR043504">
    <property type="entry name" value="Peptidase_S1_PA_chymotrypsin"/>
</dbReference>
<feature type="transmembrane region" description="Helical" evidence="5">
    <location>
        <begin position="94"/>
        <end position="114"/>
    </location>
</feature>
<gene>
    <name evidence="6" type="ORF">FHX41_2315</name>
</gene>
<comment type="caution">
    <text evidence="6">The sequence shown here is derived from an EMBL/GenBank/DDBJ whole genome shotgun (WGS) entry which is preliminary data.</text>
</comment>
<proteinExistence type="inferred from homology"/>
<accession>A0A543IDL2</accession>
<keyword evidence="5" id="KW-1133">Transmembrane helix</keyword>
<comment type="similarity">
    <text evidence="1">Belongs to the peptidase S1C family.</text>
</comment>
<keyword evidence="5" id="KW-0472">Membrane</keyword>
<dbReference type="Proteomes" id="UP000316706">
    <property type="component" value="Unassembled WGS sequence"/>
</dbReference>
<dbReference type="GO" id="GO:0006508">
    <property type="term" value="P:proteolysis"/>
    <property type="evidence" value="ECO:0007669"/>
    <property type="project" value="UniProtKB-KW"/>
</dbReference>
<dbReference type="Pfam" id="PF13365">
    <property type="entry name" value="Trypsin_2"/>
    <property type="match status" value="1"/>
</dbReference>
<dbReference type="PANTHER" id="PTHR43343">
    <property type="entry name" value="PEPTIDASE S12"/>
    <property type="match status" value="1"/>
</dbReference>
<dbReference type="InterPro" id="IPR009003">
    <property type="entry name" value="Peptidase_S1_PA"/>
</dbReference>
<dbReference type="PRINTS" id="PR00834">
    <property type="entry name" value="PROTEASES2C"/>
</dbReference>
<keyword evidence="2 6" id="KW-0645">Protease</keyword>
<name>A0A543IDL2_9ACTN</name>
<evidence type="ECO:0000256" key="3">
    <source>
        <dbReference type="ARBA" id="ARBA00022801"/>
    </source>
</evidence>
<evidence type="ECO:0000256" key="5">
    <source>
        <dbReference type="SAM" id="Phobius"/>
    </source>
</evidence>
<dbReference type="EMBL" id="VFPO01000001">
    <property type="protein sequence ID" value="TQM68664.1"/>
    <property type="molecule type" value="Genomic_DNA"/>
</dbReference>
<reference evidence="6 7" key="1">
    <citation type="submission" date="2019-06" db="EMBL/GenBank/DDBJ databases">
        <title>Sequencing the genomes of 1000 actinobacteria strains.</title>
        <authorList>
            <person name="Klenk H.-P."/>
        </authorList>
    </citation>
    <scope>NUCLEOTIDE SEQUENCE [LARGE SCALE GENOMIC DNA]</scope>
    <source>
        <strain evidence="6 7">DSM 45043</strain>
    </source>
</reference>
<keyword evidence="7" id="KW-1185">Reference proteome</keyword>
<dbReference type="RefSeq" id="WP_221635272.1">
    <property type="nucleotide sequence ID" value="NZ_VFPO01000001.1"/>
</dbReference>
<feature type="compositionally biased region" description="Gly residues" evidence="4">
    <location>
        <begin position="73"/>
        <end position="82"/>
    </location>
</feature>
<evidence type="ECO:0000256" key="2">
    <source>
        <dbReference type="ARBA" id="ARBA00022670"/>
    </source>
</evidence>
<sequence length="340" mass="34336">MSYPPQADSRYGMGDGTSEYDLRDLVRYGLGDPHGPDFTSAPLPRTWPQDDPFTRAPQADPWALPDHRSPGYGTPGHGGPGYGEPRRGRGSGRAVVVSAVVAALLAGGLAGGVAGRVTAAAPASTALQQSDAGPVNGGSGDLSDVAARVQASVVSIEVRSAASQGTGSGFVIDRRGHILTNAHVVEDDGQVTVVLADQRRVQARLVGTDRALDLAVLAIPAAQAPAPLTFSRFSDVRVGDPVIALGSPLGLQGTVTSGIVSALNRQVRLGEGGGASTAVQTDASINPGNSGGPLVNARGEVIGVNTAIATLMRGGGGGSIGIGFAIPADRAREGALRLLR</sequence>
<evidence type="ECO:0000313" key="7">
    <source>
        <dbReference type="Proteomes" id="UP000316706"/>
    </source>
</evidence>
<evidence type="ECO:0000256" key="4">
    <source>
        <dbReference type="SAM" id="MobiDB-lite"/>
    </source>
</evidence>
<dbReference type="Gene3D" id="2.40.10.10">
    <property type="entry name" value="Trypsin-like serine proteases"/>
    <property type="match status" value="2"/>
</dbReference>
<evidence type="ECO:0000313" key="6">
    <source>
        <dbReference type="EMBL" id="TQM68664.1"/>
    </source>
</evidence>
<protein>
    <submittedName>
        <fullName evidence="6">Putative serine protease PepD</fullName>
    </submittedName>
</protein>
<keyword evidence="5" id="KW-0812">Transmembrane</keyword>
<feature type="region of interest" description="Disordered" evidence="4">
    <location>
        <begin position="31"/>
        <end position="90"/>
    </location>
</feature>
<organism evidence="6 7">
    <name type="scientific">Actinomadura hallensis</name>
    <dbReference type="NCBI Taxonomy" id="337895"/>
    <lineage>
        <taxon>Bacteria</taxon>
        <taxon>Bacillati</taxon>
        <taxon>Actinomycetota</taxon>
        <taxon>Actinomycetes</taxon>
        <taxon>Streptosporangiales</taxon>
        <taxon>Thermomonosporaceae</taxon>
        <taxon>Actinomadura</taxon>
    </lineage>
</organism>
<dbReference type="SUPFAM" id="SSF50494">
    <property type="entry name" value="Trypsin-like serine proteases"/>
    <property type="match status" value="1"/>
</dbReference>